<dbReference type="eggNOG" id="COG3659">
    <property type="taxonomic scope" value="Bacteria"/>
</dbReference>
<dbReference type="GO" id="GO:0008643">
    <property type="term" value="P:carbohydrate transport"/>
    <property type="evidence" value="ECO:0007669"/>
    <property type="project" value="InterPro"/>
</dbReference>
<dbReference type="Proteomes" id="UP000077349">
    <property type="component" value="Unassembled WGS sequence"/>
</dbReference>
<evidence type="ECO:0000256" key="1">
    <source>
        <dbReference type="ARBA" id="ARBA00008769"/>
    </source>
</evidence>
<dbReference type="AlphaFoldDB" id="A0A177G7C8"/>
<evidence type="ECO:0000313" key="3">
    <source>
        <dbReference type="EMBL" id="OAG76208.1"/>
    </source>
</evidence>
<accession>A0A177G7C8</accession>
<dbReference type="Gene3D" id="2.40.160.180">
    <property type="entry name" value="Carbohydrate-selective porin OprB"/>
    <property type="match status" value="1"/>
</dbReference>
<gene>
    <name evidence="3" type="ORF">Amal_01979</name>
</gene>
<sequence>MPHPRPPCLCTTNCRSLPASDMLPPDRQPRNPATGRLLTALSCLLPCLLPIPSAHAANIPLATDILPSGVPLPVPSPTFSPPEEDASTEMLGTMGGARSWLGKKGVRITLQDVEELWGMASGGMQRGATYDGMTAVALSLDTGKAFGLQGGLLNVSALQIRGRSFTGERLGALNTVSGYDAGRSTRLFELWYGQSFLNSTLDVRVGSLDLDTEFLVSQNASFFLNSSFGWPLSTSNNLYSGGPSWPYSAVGGRVKWRAAAPLVLMGAITNDNPTHGPFYSNISAAQRDPSGTLFSTKGGALFIGEAQLWLDAAKQFGAGEDVALPGVWKVGGLYDTGRFPDQRYDTQHGLLASPDSNGSPLYHQGNWMAYFVIDQMIWRKEKGSGKTINFFARATISNGTNSRFSSEIQSGFTFDELLPGRPDDTLGLAWGTSLYGLRAKENTHDSFRLGTNTAGALTPEHHLEFTYQAAATPWLIVQPDFQYFWHVGGTSLNPDTGKHIRNGVVTGLNVTTTF</sequence>
<dbReference type="STRING" id="178901.AmDm5_2079"/>
<dbReference type="GO" id="GO:0015288">
    <property type="term" value="F:porin activity"/>
    <property type="evidence" value="ECO:0007669"/>
    <property type="project" value="InterPro"/>
</dbReference>
<dbReference type="GO" id="GO:0016020">
    <property type="term" value="C:membrane"/>
    <property type="evidence" value="ECO:0007669"/>
    <property type="project" value="InterPro"/>
</dbReference>
<comment type="caution">
    <text evidence="3">The sequence shown here is derived from an EMBL/GenBank/DDBJ whole genome shotgun (WGS) entry which is preliminary data.</text>
</comment>
<name>A0A177G7C8_9PROT</name>
<dbReference type="InterPro" id="IPR007049">
    <property type="entry name" value="Carb-sel_porin_OprB"/>
</dbReference>
<dbReference type="Pfam" id="PF04966">
    <property type="entry name" value="OprB"/>
    <property type="match status" value="1"/>
</dbReference>
<reference evidence="3 4" key="1">
    <citation type="submission" date="2016-03" db="EMBL/GenBank/DDBJ databases">
        <title>Draft genome sequence of Acetobacter malorum CECT 7742, a strain isolated from strawberry vinegar.</title>
        <authorList>
            <person name="Sainz F."/>
            <person name="Mas A."/>
            <person name="Torija M.J."/>
        </authorList>
    </citation>
    <scope>NUCLEOTIDE SEQUENCE [LARGE SCALE GENOMIC DNA]</scope>
    <source>
        <strain evidence="3 4">CECT 7742</strain>
    </source>
</reference>
<protein>
    <submittedName>
        <fullName evidence="3">Carbohydrate-selective porin</fullName>
    </submittedName>
</protein>
<dbReference type="EMBL" id="LVHD01000018">
    <property type="protein sequence ID" value="OAG76208.1"/>
    <property type="molecule type" value="Genomic_DNA"/>
</dbReference>
<dbReference type="InterPro" id="IPR038673">
    <property type="entry name" value="OprB_sf"/>
</dbReference>
<evidence type="ECO:0000313" key="4">
    <source>
        <dbReference type="Proteomes" id="UP000077349"/>
    </source>
</evidence>
<dbReference type="PANTHER" id="PTHR37944:SF1">
    <property type="entry name" value="PORIN B"/>
    <property type="match status" value="1"/>
</dbReference>
<dbReference type="PANTHER" id="PTHR37944">
    <property type="entry name" value="PORIN B"/>
    <property type="match status" value="1"/>
</dbReference>
<evidence type="ECO:0000256" key="2">
    <source>
        <dbReference type="RuleBase" id="RU363072"/>
    </source>
</evidence>
<dbReference type="PATRIC" id="fig|178901.16.peg.2105"/>
<comment type="similarity">
    <text evidence="1 2">Belongs to the OprB family.</text>
</comment>
<dbReference type="InterPro" id="IPR052932">
    <property type="entry name" value="OprB_Porin"/>
</dbReference>
<organism evidence="3 4">
    <name type="scientific">Acetobacter malorum</name>
    <dbReference type="NCBI Taxonomy" id="178901"/>
    <lineage>
        <taxon>Bacteria</taxon>
        <taxon>Pseudomonadati</taxon>
        <taxon>Pseudomonadota</taxon>
        <taxon>Alphaproteobacteria</taxon>
        <taxon>Acetobacterales</taxon>
        <taxon>Acetobacteraceae</taxon>
        <taxon>Acetobacter</taxon>
    </lineage>
</organism>
<proteinExistence type="inferred from homology"/>